<sequence>MPDTSRSLLERFPSLRRLIPKAPRKRLPYIQQLSATECGAACLAMLLNYHGREVRLDEVRDVMGLSRDGASLAGILAAASHFRMRGRAARLELGDLQYLPPGSILHWEFQHFILFERLDGEWVDVVDPGVGRRRIALAQFSRSFTGIALLLEPGESFEKARSDERPLRRYAYKLLVQSGLLARILVASLLVQLFALGLPALTGVLVDKVVPRGDVQLLWILSAAMASVMLFYLLSSLTRSFFLVAMRVELDAQMTLSFLEHLLDLPYAFFQRRSSGDLMNRLSSNSAVRELLTTGLLSSVLDGVMSLLCLVILAFISIPIFLLVLGLTLVQVMIFVATRRQQYELMAQNLEAEARSRTFQIEMLAGIETLKAMGVEYRAAERWSGMLVDVLNVALKRGHLNALTESLQATLRLGSPLVVLCFGAAQVLGGQFSLGTLMALSALSAGFFIPLSNLLSTSAQVQVLNGYLERINDVMQAEPEQAADSCSPVGVLQGGISFEKVSFRYASNGPLVLQDLDLVVKPGQLVAIVGRTGAGKSTLASLLLGLYSPSEGLIRFDGRDLREVDLRSVRRQVGIVMQNAYIFGGSLRANIALADPELPLDDIIEAAKLAQIHDEIMAMPMGYDTPLVDRGASLSGGQRQRLALARALVRKPSILLLDEATSALDAITEQRVQASLAALNCTRIVIAHRLSTVVGADLIITLDKGRIVEMGTHRELLSQGSHYNALVAAQLR</sequence>
<evidence type="ECO:0000256" key="5">
    <source>
        <dbReference type="ARBA" id="ARBA00022927"/>
    </source>
</evidence>
<dbReference type="SMART" id="SM00382">
    <property type="entry name" value="AAA"/>
    <property type="match status" value="1"/>
</dbReference>
<dbReference type="SUPFAM" id="SSF52540">
    <property type="entry name" value="P-loop containing nucleoside triphosphate hydrolases"/>
    <property type="match status" value="1"/>
</dbReference>
<keyword evidence="14" id="KW-1185">Reference proteome</keyword>
<evidence type="ECO:0000256" key="6">
    <source>
        <dbReference type="ARBA" id="ARBA00022989"/>
    </source>
</evidence>
<dbReference type="InterPro" id="IPR039421">
    <property type="entry name" value="Type_1_exporter"/>
</dbReference>
<accession>A0ABX9QRZ0</accession>
<dbReference type="InterPro" id="IPR003439">
    <property type="entry name" value="ABC_transporter-like_ATP-bd"/>
</dbReference>
<feature type="domain" description="Peptidase C39" evidence="12">
    <location>
        <begin position="32"/>
        <end position="151"/>
    </location>
</feature>
<evidence type="ECO:0000256" key="7">
    <source>
        <dbReference type="ARBA" id="ARBA00023136"/>
    </source>
</evidence>
<comment type="subcellular location">
    <subcellularLocation>
        <location evidence="1">Cell membrane</location>
        <topology evidence="1">Multi-pass membrane protein</topology>
    </subcellularLocation>
</comment>
<dbReference type="InterPro" id="IPR017871">
    <property type="entry name" value="ABC_transporter-like_CS"/>
</dbReference>
<evidence type="ECO:0000259" key="10">
    <source>
        <dbReference type="PROSITE" id="PS50893"/>
    </source>
</evidence>
<dbReference type="InterPro" id="IPR036640">
    <property type="entry name" value="ABC1_TM_sf"/>
</dbReference>
<evidence type="ECO:0000313" key="14">
    <source>
        <dbReference type="Proteomes" id="UP000278907"/>
    </source>
</evidence>
<comment type="caution">
    <text evidence="13">The sequence shown here is derived from an EMBL/GenBank/DDBJ whole genome shotgun (WGS) entry which is preliminary data.</text>
</comment>
<organism evidence="13 14">
    <name type="scientific">Corallococcus praedator</name>
    <dbReference type="NCBI Taxonomy" id="2316724"/>
    <lineage>
        <taxon>Bacteria</taxon>
        <taxon>Pseudomonadati</taxon>
        <taxon>Myxococcota</taxon>
        <taxon>Myxococcia</taxon>
        <taxon>Myxococcales</taxon>
        <taxon>Cystobacterineae</taxon>
        <taxon>Myxococcaceae</taxon>
        <taxon>Corallococcus</taxon>
    </lineage>
</organism>
<dbReference type="EMBL" id="RAWI01000010">
    <property type="protein sequence ID" value="RKI16407.1"/>
    <property type="molecule type" value="Genomic_DNA"/>
</dbReference>
<feature type="transmembrane region" description="Helical" evidence="9">
    <location>
        <begin position="217"/>
        <end position="237"/>
    </location>
</feature>
<dbReference type="InterPro" id="IPR027417">
    <property type="entry name" value="P-loop_NTPase"/>
</dbReference>
<dbReference type="PROSITE" id="PS50929">
    <property type="entry name" value="ABC_TM1F"/>
    <property type="match status" value="1"/>
</dbReference>
<evidence type="ECO:0000256" key="8">
    <source>
        <dbReference type="ARBA" id="ARBA00043264"/>
    </source>
</evidence>
<dbReference type="Pfam" id="PF00005">
    <property type="entry name" value="ABC_tran"/>
    <property type="match status" value="1"/>
</dbReference>
<keyword evidence="2 9" id="KW-0812">Transmembrane</keyword>
<evidence type="ECO:0000259" key="11">
    <source>
        <dbReference type="PROSITE" id="PS50929"/>
    </source>
</evidence>
<dbReference type="InterPro" id="IPR003593">
    <property type="entry name" value="AAA+_ATPase"/>
</dbReference>
<evidence type="ECO:0000256" key="2">
    <source>
        <dbReference type="ARBA" id="ARBA00022692"/>
    </source>
</evidence>
<keyword evidence="5" id="KW-0653">Protein transport</keyword>
<dbReference type="Gene3D" id="3.90.70.10">
    <property type="entry name" value="Cysteine proteinases"/>
    <property type="match status" value="1"/>
</dbReference>
<dbReference type="PROSITE" id="PS50990">
    <property type="entry name" value="PEPTIDASE_C39"/>
    <property type="match status" value="1"/>
</dbReference>
<keyword evidence="6 9" id="KW-1133">Transmembrane helix</keyword>
<evidence type="ECO:0000259" key="12">
    <source>
        <dbReference type="PROSITE" id="PS50990"/>
    </source>
</evidence>
<dbReference type="PROSITE" id="PS50893">
    <property type="entry name" value="ABC_TRANSPORTER_2"/>
    <property type="match status" value="1"/>
</dbReference>
<keyword evidence="5" id="KW-0813">Transport</keyword>
<dbReference type="Pfam" id="PF03412">
    <property type="entry name" value="Peptidase_C39"/>
    <property type="match status" value="1"/>
</dbReference>
<dbReference type="Proteomes" id="UP000278907">
    <property type="component" value="Unassembled WGS sequence"/>
</dbReference>
<dbReference type="Pfam" id="PF00664">
    <property type="entry name" value="ABC_membrane"/>
    <property type="match status" value="1"/>
</dbReference>
<reference evidence="13 14" key="1">
    <citation type="submission" date="2018-09" db="EMBL/GenBank/DDBJ databases">
        <authorList>
            <person name="Livingstone P.G."/>
            <person name="Whitworth D.E."/>
        </authorList>
    </citation>
    <scope>NUCLEOTIDE SEQUENCE [LARGE SCALE GENOMIC DNA]</scope>
    <source>
        <strain evidence="13 14">CA031B</strain>
    </source>
</reference>
<dbReference type="Gene3D" id="3.40.50.300">
    <property type="entry name" value="P-loop containing nucleotide triphosphate hydrolases"/>
    <property type="match status" value="1"/>
</dbReference>
<evidence type="ECO:0000256" key="9">
    <source>
        <dbReference type="SAM" id="Phobius"/>
    </source>
</evidence>
<name>A0ABX9QRZ0_9BACT</name>
<dbReference type="InterPro" id="IPR011527">
    <property type="entry name" value="ABC1_TM_dom"/>
</dbReference>
<evidence type="ECO:0000256" key="3">
    <source>
        <dbReference type="ARBA" id="ARBA00022741"/>
    </source>
</evidence>
<evidence type="ECO:0000256" key="1">
    <source>
        <dbReference type="ARBA" id="ARBA00004651"/>
    </source>
</evidence>
<keyword evidence="4" id="KW-0067">ATP-binding</keyword>
<dbReference type="RefSeq" id="WP_120582414.1">
    <property type="nucleotide sequence ID" value="NZ_RAWI01000010.1"/>
</dbReference>
<dbReference type="CDD" id="cd18779">
    <property type="entry name" value="ABC_6TM_T1SS_like"/>
    <property type="match status" value="1"/>
</dbReference>
<dbReference type="PANTHER" id="PTHR24221:SF654">
    <property type="entry name" value="ATP-BINDING CASSETTE SUB-FAMILY B MEMBER 6"/>
    <property type="match status" value="1"/>
</dbReference>
<gene>
    <name evidence="13" type="ORF">D7Y13_02450</name>
</gene>
<feature type="transmembrane region" description="Helical" evidence="9">
    <location>
        <begin position="174"/>
        <end position="197"/>
    </location>
</feature>
<dbReference type="PANTHER" id="PTHR24221">
    <property type="entry name" value="ATP-BINDING CASSETTE SUB-FAMILY B"/>
    <property type="match status" value="1"/>
</dbReference>
<dbReference type="PROSITE" id="PS00211">
    <property type="entry name" value="ABC_TRANSPORTER_1"/>
    <property type="match status" value="1"/>
</dbReference>
<dbReference type="InterPro" id="IPR005074">
    <property type="entry name" value="Peptidase_C39"/>
</dbReference>
<protein>
    <submittedName>
        <fullName evidence="13">Peptidase domain-containing ABC transporter</fullName>
    </submittedName>
</protein>
<keyword evidence="7 9" id="KW-0472">Membrane</keyword>
<proteinExistence type="predicted"/>
<evidence type="ECO:0000313" key="13">
    <source>
        <dbReference type="EMBL" id="RKI16407.1"/>
    </source>
</evidence>
<dbReference type="Gene3D" id="1.20.1560.10">
    <property type="entry name" value="ABC transporter type 1, transmembrane domain"/>
    <property type="match status" value="1"/>
</dbReference>
<feature type="domain" description="ABC transmembrane type-1" evidence="11">
    <location>
        <begin position="184"/>
        <end position="462"/>
    </location>
</feature>
<feature type="domain" description="ABC transporter" evidence="10">
    <location>
        <begin position="496"/>
        <end position="729"/>
    </location>
</feature>
<keyword evidence="8" id="KW-0080">Bacteriocin transport</keyword>
<evidence type="ECO:0000256" key="4">
    <source>
        <dbReference type="ARBA" id="ARBA00022840"/>
    </source>
</evidence>
<dbReference type="SUPFAM" id="SSF90123">
    <property type="entry name" value="ABC transporter transmembrane region"/>
    <property type="match status" value="1"/>
</dbReference>
<keyword evidence="3" id="KW-0547">Nucleotide-binding</keyword>